<evidence type="ECO:0000256" key="1">
    <source>
        <dbReference type="SAM" id="Phobius"/>
    </source>
</evidence>
<name>A0A1I3FFG5_9ACTN</name>
<protein>
    <recommendedName>
        <fullName evidence="4">Sigma factor regulator N-terminal</fullName>
    </recommendedName>
</protein>
<keyword evidence="3" id="KW-1185">Reference proteome</keyword>
<evidence type="ECO:0000313" key="3">
    <source>
        <dbReference type="Proteomes" id="UP000199111"/>
    </source>
</evidence>
<dbReference type="Proteomes" id="UP000199111">
    <property type="component" value="Unassembled WGS sequence"/>
</dbReference>
<dbReference type="EMBL" id="FOQY01000001">
    <property type="protein sequence ID" value="SFI09671.1"/>
    <property type="molecule type" value="Genomic_DNA"/>
</dbReference>
<reference evidence="3" key="1">
    <citation type="submission" date="2016-10" db="EMBL/GenBank/DDBJ databases">
        <authorList>
            <person name="Varghese N."/>
            <person name="Submissions S."/>
        </authorList>
    </citation>
    <scope>NUCLEOTIDE SEQUENCE [LARGE SCALE GENOMIC DNA]</scope>
    <source>
        <strain evidence="3">CGMCC 4.2126</strain>
    </source>
</reference>
<organism evidence="2 3">
    <name type="scientific">Streptosporangium canum</name>
    <dbReference type="NCBI Taxonomy" id="324952"/>
    <lineage>
        <taxon>Bacteria</taxon>
        <taxon>Bacillati</taxon>
        <taxon>Actinomycetota</taxon>
        <taxon>Actinomycetes</taxon>
        <taxon>Streptosporangiales</taxon>
        <taxon>Streptosporangiaceae</taxon>
        <taxon>Streptosporangium</taxon>
    </lineage>
</organism>
<keyword evidence="1" id="KW-0812">Transmembrane</keyword>
<keyword evidence="1" id="KW-0472">Membrane</keyword>
<sequence>MTEPDFEPEGFELPDFDPKRTRRAVRRGVVRTALVTLSALLVVALTATVGSAWIQKRGDRERRMRDVLGTAMQVANPEYRIGFGETGASPLSLSLEARISPVRAVGGFSAGSFTSKRDQITQDFFGRVRTPPLGQGNTTPLTYALINVRTGNQPKADMRKVLARLPQDMNALAVVEFTEPMTSAQLVSFARRHDGCPNSVVYEERPRSTPITWESTMRPSRMGLPKSGMCYDSPPETLEGFRAWVGMLREHDEPNLRRFGLDLARLRKAAGEGRAYAYVDSLATISSLRELIKDPRVATVRVADVAFDLERPR</sequence>
<dbReference type="GeneID" id="96296021"/>
<gene>
    <name evidence="2" type="ORF">SAMN05216275_101127</name>
</gene>
<accession>A0A1I3FFG5</accession>
<feature type="transmembrane region" description="Helical" evidence="1">
    <location>
        <begin position="33"/>
        <end position="54"/>
    </location>
</feature>
<evidence type="ECO:0008006" key="4">
    <source>
        <dbReference type="Google" id="ProtNLM"/>
    </source>
</evidence>
<dbReference type="AlphaFoldDB" id="A0A1I3FFG5"/>
<evidence type="ECO:0000313" key="2">
    <source>
        <dbReference type="EMBL" id="SFI09671.1"/>
    </source>
</evidence>
<dbReference type="RefSeq" id="WP_093885098.1">
    <property type="nucleotide sequence ID" value="NZ_FOQY01000001.1"/>
</dbReference>
<proteinExistence type="predicted"/>
<keyword evidence="1" id="KW-1133">Transmembrane helix</keyword>